<accession>A0A9C7PV83</accession>
<comment type="cofactor">
    <cofactor evidence="1">
        <name>Mg(2+)</name>
        <dbReference type="ChEBI" id="CHEBI:18420"/>
    </cofactor>
</comment>
<evidence type="ECO:0000313" key="6">
    <source>
        <dbReference type="Proteomes" id="UP001061958"/>
    </source>
</evidence>
<organism evidence="5 6">
    <name type="scientific">Galdieria partita</name>
    <dbReference type="NCBI Taxonomy" id="83374"/>
    <lineage>
        <taxon>Eukaryota</taxon>
        <taxon>Rhodophyta</taxon>
        <taxon>Bangiophyceae</taxon>
        <taxon>Galdieriales</taxon>
        <taxon>Galdieriaceae</taxon>
        <taxon>Galdieria</taxon>
    </lineage>
</organism>
<evidence type="ECO:0000256" key="4">
    <source>
        <dbReference type="ARBA" id="ARBA00023277"/>
    </source>
</evidence>
<dbReference type="InterPro" id="IPR041492">
    <property type="entry name" value="HAD_2"/>
</dbReference>
<dbReference type="Gene3D" id="1.10.150.240">
    <property type="entry name" value="Putative phosphatase, domain 2"/>
    <property type="match status" value="1"/>
</dbReference>
<proteinExistence type="predicted"/>
<dbReference type="SFLD" id="SFLDG01129">
    <property type="entry name" value="C1.5:_HAD__Beta-PGM__Phosphata"/>
    <property type="match status" value="1"/>
</dbReference>
<dbReference type="PANTHER" id="PTHR46193:SF18">
    <property type="entry name" value="HEXITOL PHOSPHATASE B"/>
    <property type="match status" value="1"/>
</dbReference>
<evidence type="ECO:0000313" key="5">
    <source>
        <dbReference type="EMBL" id="GJQ11473.1"/>
    </source>
</evidence>
<dbReference type="AlphaFoldDB" id="A0A9C7PV83"/>
<dbReference type="SFLD" id="SFLDS00003">
    <property type="entry name" value="Haloacid_Dehalogenase"/>
    <property type="match status" value="1"/>
</dbReference>
<dbReference type="InterPro" id="IPR006439">
    <property type="entry name" value="HAD-SF_hydro_IA"/>
</dbReference>
<name>A0A9C7PV83_9RHOD</name>
<dbReference type="Gene3D" id="3.40.50.1000">
    <property type="entry name" value="HAD superfamily/HAD-like"/>
    <property type="match status" value="1"/>
</dbReference>
<dbReference type="InterPro" id="IPR036412">
    <property type="entry name" value="HAD-like_sf"/>
</dbReference>
<evidence type="ECO:0008006" key="7">
    <source>
        <dbReference type="Google" id="ProtNLM"/>
    </source>
</evidence>
<dbReference type="GO" id="GO:0003824">
    <property type="term" value="F:catalytic activity"/>
    <property type="evidence" value="ECO:0007669"/>
    <property type="project" value="UniProtKB-ARBA"/>
</dbReference>
<dbReference type="GO" id="GO:0046872">
    <property type="term" value="F:metal ion binding"/>
    <property type="evidence" value="ECO:0007669"/>
    <property type="project" value="UniProtKB-KW"/>
</dbReference>
<keyword evidence="4" id="KW-0119">Carbohydrate metabolism</keyword>
<protein>
    <recommendedName>
        <fullName evidence="7">HAD family phosphatase</fullName>
    </recommendedName>
</protein>
<dbReference type="InterPro" id="IPR023214">
    <property type="entry name" value="HAD_sf"/>
</dbReference>
<dbReference type="NCBIfam" id="TIGR01509">
    <property type="entry name" value="HAD-SF-IA-v3"/>
    <property type="match status" value="1"/>
</dbReference>
<keyword evidence="3" id="KW-0460">Magnesium</keyword>
<evidence type="ECO:0000256" key="3">
    <source>
        <dbReference type="ARBA" id="ARBA00022842"/>
    </source>
</evidence>
<evidence type="ECO:0000256" key="2">
    <source>
        <dbReference type="ARBA" id="ARBA00022723"/>
    </source>
</evidence>
<comment type="caution">
    <text evidence="5">The sequence shown here is derived from an EMBL/GenBank/DDBJ whole genome shotgun (WGS) entry which is preliminary data.</text>
</comment>
<gene>
    <name evidence="5" type="ORF">GpartN1_g3264.t1</name>
</gene>
<dbReference type="OrthoDB" id="2017893at2759"/>
<dbReference type="SUPFAM" id="SSF56784">
    <property type="entry name" value="HAD-like"/>
    <property type="match status" value="1"/>
</dbReference>
<reference evidence="5" key="1">
    <citation type="journal article" date="2022" name="Proc. Natl. Acad. Sci. U.S.A.">
        <title>Life cycle and functional genomics of the unicellular red alga Galdieria for elucidating algal and plant evolution and industrial use.</title>
        <authorList>
            <person name="Hirooka S."/>
            <person name="Itabashi T."/>
            <person name="Ichinose T.M."/>
            <person name="Onuma R."/>
            <person name="Fujiwara T."/>
            <person name="Yamashita S."/>
            <person name="Jong L.W."/>
            <person name="Tomita R."/>
            <person name="Iwane A.H."/>
            <person name="Miyagishima S.Y."/>
        </authorList>
    </citation>
    <scope>NUCLEOTIDE SEQUENCE</scope>
    <source>
        <strain evidence="5">NBRC 102759</strain>
    </source>
</reference>
<reference evidence="5" key="2">
    <citation type="submission" date="2022-01" db="EMBL/GenBank/DDBJ databases">
        <authorList>
            <person name="Hirooka S."/>
            <person name="Miyagishima S.Y."/>
        </authorList>
    </citation>
    <scope>NUCLEOTIDE SEQUENCE</scope>
    <source>
        <strain evidence="5">NBRC 102759</strain>
    </source>
</reference>
<dbReference type="Pfam" id="PF13419">
    <property type="entry name" value="HAD_2"/>
    <property type="match status" value="1"/>
</dbReference>
<dbReference type="InterPro" id="IPR051600">
    <property type="entry name" value="Beta-PGM-like"/>
</dbReference>
<dbReference type="InterPro" id="IPR023198">
    <property type="entry name" value="PGP-like_dom2"/>
</dbReference>
<sequence>MTSRFCIVFDCDGVLVNSEPYSCESLRQAIFKATGVDIPHEFPKDFYEVFGLSVYSCVEHYVKKGILPADTDIDRVSQKVNDCKDAIYQDLARGRLSTFPGLKTLLQEASVSNIALGVGSSGTLEKIEFNLREAGILSYFEREHIVSSTQVVKGKPAPDVYLEVLKRLKCPPEHSVIIEDACAGLLAAKNAGACAVGIATSLPREVLEPFADIVFHSFEEMSLSVLERIAKARHSSNIR</sequence>
<dbReference type="Proteomes" id="UP001061958">
    <property type="component" value="Unassembled WGS sequence"/>
</dbReference>
<keyword evidence="6" id="KW-1185">Reference proteome</keyword>
<dbReference type="PANTHER" id="PTHR46193">
    <property type="entry name" value="6-PHOSPHOGLUCONATE PHOSPHATASE"/>
    <property type="match status" value="1"/>
</dbReference>
<dbReference type="EMBL" id="BQMJ01000024">
    <property type="protein sequence ID" value="GJQ11473.1"/>
    <property type="molecule type" value="Genomic_DNA"/>
</dbReference>
<evidence type="ECO:0000256" key="1">
    <source>
        <dbReference type="ARBA" id="ARBA00001946"/>
    </source>
</evidence>
<keyword evidence="2" id="KW-0479">Metal-binding</keyword>